<gene>
    <name evidence="2" type="ORF">MNBD_GAMMA05-1296</name>
</gene>
<dbReference type="SUPFAM" id="SSF53474">
    <property type="entry name" value="alpha/beta-Hydrolases"/>
    <property type="match status" value="1"/>
</dbReference>
<dbReference type="InterPro" id="IPR029058">
    <property type="entry name" value="AB_hydrolase_fold"/>
</dbReference>
<protein>
    <recommendedName>
        <fullName evidence="1">GPI inositol-deacylase PGAP1-like alpha/beta domain-containing protein</fullName>
    </recommendedName>
</protein>
<proteinExistence type="predicted"/>
<evidence type="ECO:0000313" key="2">
    <source>
        <dbReference type="EMBL" id="VAW54705.1"/>
    </source>
</evidence>
<feature type="domain" description="GPI inositol-deacylase PGAP1-like alpha/beta" evidence="1">
    <location>
        <begin position="21"/>
        <end position="146"/>
    </location>
</feature>
<reference evidence="2" key="1">
    <citation type="submission" date="2018-06" db="EMBL/GenBank/DDBJ databases">
        <authorList>
            <person name="Zhirakovskaya E."/>
        </authorList>
    </citation>
    <scope>NUCLEOTIDE SEQUENCE</scope>
</reference>
<accession>A0A3B0WFR7</accession>
<dbReference type="EMBL" id="UOFE01000043">
    <property type="protein sequence ID" value="VAW54705.1"/>
    <property type="molecule type" value="Genomic_DNA"/>
</dbReference>
<dbReference type="GO" id="GO:0016788">
    <property type="term" value="F:hydrolase activity, acting on ester bonds"/>
    <property type="evidence" value="ECO:0007669"/>
    <property type="project" value="InterPro"/>
</dbReference>
<sequence length="269" mass="29964">MKIIHFILLLFISLPVQAEIMLLIHGYLGDASSWEKSGINEELHQQGWLRAGVFRGSPQGSKLFVTEHTEGENLVYVAELPSNTPIMVQADVLFNIIDIIRQNHPEQQLILVGHSAGGVVARMTLIRHQLKNIHALITIATPHIGTGRADQALDITANHGPFNMIKNFVGGRDYDALKNSRGLMIDLQHPQPGNMLYWLNSQAHPKIHYASIIRLNNDGNSGDYYVPGFSQNMNNVPVLQGQSSTFITPTSHFLVRQDANTILSIINHF</sequence>
<dbReference type="InterPro" id="IPR012908">
    <property type="entry name" value="PGAP1-ab_dom-like"/>
</dbReference>
<organism evidence="2">
    <name type="scientific">hydrothermal vent metagenome</name>
    <dbReference type="NCBI Taxonomy" id="652676"/>
    <lineage>
        <taxon>unclassified sequences</taxon>
        <taxon>metagenomes</taxon>
        <taxon>ecological metagenomes</taxon>
    </lineage>
</organism>
<dbReference type="AlphaFoldDB" id="A0A3B0WFR7"/>
<evidence type="ECO:0000259" key="1">
    <source>
        <dbReference type="Pfam" id="PF07819"/>
    </source>
</evidence>
<dbReference type="Pfam" id="PF07819">
    <property type="entry name" value="PGAP1"/>
    <property type="match status" value="1"/>
</dbReference>
<name>A0A3B0WFR7_9ZZZZ</name>
<dbReference type="Gene3D" id="3.40.50.1820">
    <property type="entry name" value="alpha/beta hydrolase"/>
    <property type="match status" value="1"/>
</dbReference>